<evidence type="ECO:0000313" key="5">
    <source>
        <dbReference type="Proteomes" id="UP000198417"/>
    </source>
</evidence>
<keyword evidence="3" id="KW-0812">Transmembrane</keyword>
<feature type="region of interest" description="Disordered" evidence="2">
    <location>
        <begin position="246"/>
        <end position="265"/>
    </location>
</feature>
<proteinExistence type="predicted"/>
<feature type="transmembrane region" description="Helical" evidence="3">
    <location>
        <begin position="12"/>
        <end position="31"/>
    </location>
</feature>
<protein>
    <submittedName>
        <fullName evidence="4">Uncharacterized protein</fullName>
    </submittedName>
</protein>
<dbReference type="Proteomes" id="UP000198417">
    <property type="component" value="Unassembled WGS sequence"/>
</dbReference>
<dbReference type="RefSeq" id="WP_089272963.1">
    <property type="nucleotide sequence ID" value="NZ_FZNN01000020.1"/>
</dbReference>
<dbReference type="EMBL" id="FZNN01000020">
    <property type="protein sequence ID" value="SNR74903.1"/>
    <property type="molecule type" value="Genomic_DNA"/>
</dbReference>
<keyword evidence="3" id="KW-0472">Membrane</keyword>
<evidence type="ECO:0000256" key="2">
    <source>
        <dbReference type="SAM" id="MobiDB-lite"/>
    </source>
</evidence>
<evidence type="ECO:0000313" key="4">
    <source>
        <dbReference type="EMBL" id="SNR74903.1"/>
    </source>
</evidence>
<evidence type="ECO:0000256" key="3">
    <source>
        <dbReference type="SAM" id="Phobius"/>
    </source>
</evidence>
<keyword evidence="3" id="KW-1133">Transmembrane helix</keyword>
<feature type="coiled-coil region" evidence="1">
    <location>
        <begin position="38"/>
        <end position="65"/>
    </location>
</feature>
<keyword evidence="1" id="KW-0175">Coiled coil</keyword>
<organism evidence="4 5">
    <name type="scientific">Puniceibacterium sediminis</name>
    <dbReference type="NCBI Taxonomy" id="1608407"/>
    <lineage>
        <taxon>Bacteria</taxon>
        <taxon>Pseudomonadati</taxon>
        <taxon>Pseudomonadota</taxon>
        <taxon>Alphaproteobacteria</taxon>
        <taxon>Rhodobacterales</taxon>
        <taxon>Paracoccaceae</taxon>
        <taxon>Puniceibacterium</taxon>
    </lineage>
</organism>
<keyword evidence="5" id="KW-1185">Reference proteome</keyword>
<dbReference type="AlphaFoldDB" id="A0A238YWC9"/>
<evidence type="ECO:0000256" key="1">
    <source>
        <dbReference type="SAM" id="Coils"/>
    </source>
</evidence>
<name>A0A238YWC9_9RHOB</name>
<sequence>MLEFWTENHITLIAAGAVLGLLIIGVLLVRIRRDAQAMTSFEAKVDTLKAENQQFRTEFARLVNTDSNGEVPKNIAEQVRARFASDAQGTEQGLPMPALCRTASESLKSARAEPGLMFSESDAADEMHRASLVLDNISSGETPILSQLESGELDIVFRLSARHQTYQPQSTMSPVLAYAEAALKLACSREGITIWVPPLLTVQPSESVAEIQPEPQLRDSTLVRRAINRLQIPDNGVLILDCQSPGWSTRSEQRPPKVVTLDSSW</sequence>
<reference evidence="4 5" key="1">
    <citation type="submission" date="2017-06" db="EMBL/GenBank/DDBJ databases">
        <authorList>
            <person name="Kim H.J."/>
            <person name="Triplett B.A."/>
        </authorList>
    </citation>
    <scope>NUCLEOTIDE SEQUENCE [LARGE SCALE GENOMIC DNA]</scope>
    <source>
        <strain evidence="4 5">DSM 29052</strain>
    </source>
</reference>
<accession>A0A238YWC9</accession>
<gene>
    <name evidence="4" type="ORF">SAMN06265370_12039</name>
</gene>